<accession>A0A8H7AU06</accession>
<protein>
    <submittedName>
        <fullName evidence="1">Uncharacterized protein</fullName>
    </submittedName>
</protein>
<reference evidence="1" key="1">
    <citation type="submission" date="2020-02" db="EMBL/GenBank/DDBJ databases">
        <authorList>
            <person name="Palmer J.M."/>
        </authorList>
    </citation>
    <scope>NUCLEOTIDE SEQUENCE</scope>
    <source>
        <strain evidence="1">EPUS1.4</strain>
        <tissue evidence="1">Thallus</tissue>
    </source>
</reference>
<dbReference type="AlphaFoldDB" id="A0A8H7AU06"/>
<sequence>MIADRILSDLNKPLAQTEGFLAKHKIIDDDARWLCDHIYPFHISHIHWNLQRCLESFEKPSPALSTTRLDTAVEVSIIHSAMWRAKASCWMRLAATDNPPVTPVTHDRDHREIALTQLHGIVNLTTAQGLAAVDVIEPSTFPQEDSRYSPRSS</sequence>
<keyword evidence="2" id="KW-1185">Reference proteome</keyword>
<gene>
    <name evidence="1" type="ORF">GJ744_000134</name>
</gene>
<name>A0A8H7AU06_9EURO</name>
<organism evidence="1 2">
    <name type="scientific">Endocarpon pusillum</name>
    <dbReference type="NCBI Taxonomy" id="364733"/>
    <lineage>
        <taxon>Eukaryota</taxon>
        <taxon>Fungi</taxon>
        <taxon>Dikarya</taxon>
        <taxon>Ascomycota</taxon>
        <taxon>Pezizomycotina</taxon>
        <taxon>Eurotiomycetes</taxon>
        <taxon>Chaetothyriomycetidae</taxon>
        <taxon>Verrucariales</taxon>
        <taxon>Verrucariaceae</taxon>
        <taxon>Endocarpon</taxon>
    </lineage>
</organism>
<comment type="caution">
    <text evidence="1">The sequence shown here is derived from an EMBL/GenBank/DDBJ whole genome shotgun (WGS) entry which is preliminary data.</text>
</comment>
<evidence type="ECO:0000313" key="2">
    <source>
        <dbReference type="Proteomes" id="UP000606974"/>
    </source>
</evidence>
<evidence type="ECO:0000313" key="1">
    <source>
        <dbReference type="EMBL" id="KAF7514364.1"/>
    </source>
</evidence>
<proteinExistence type="predicted"/>
<dbReference type="Proteomes" id="UP000606974">
    <property type="component" value="Unassembled WGS sequence"/>
</dbReference>
<dbReference type="EMBL" id="JAACFV010000001">
    <property type="protein sequence ID" value="KAF7514364.1"/>
    <property type="molecule type" value="Genomic_DNA"/>
</dbReference>